<evidence type="ECO:0000313" key="8">
    <source>
        <dbReference type="Proteomes" id="UP000427769"/>
    </source>
</evidence>
<feature type="domain" description="Ionotropic glutamate receptor C-terminal" evidence="6">
    <location>
        <begin position="46"/>
        <end position="279"/>
    </location>
</feature>
<dbReference type="RefSeq" id="WP_231715737.1">
    <property type="nucleotide sequence ID" value="NZ_AP021875.1"/>
</dbReference>
<evidence type="ECO:0000256" key="4">
    <source>
        <dbReference type="SAM" id="SignalP"/>
    </source>
</evidence>
<dbReference type="GO" id="GO:0016020">
    <property type="term" value="C:membrane"/>
    <property type="evidence" value="ECO:0007669"/>
    <property type="project" value="InterPro"/>
</dbReference>
<evidence type="ECO:0000256" key="2">
    <source>
        <dbReference type="ARBA" id="ARBA00022448"/>
    </source>
</evidence>
<sequence>MNKGSRIIGKKNISLMLGAVCLLMSLVVAAPAQSEGILDRIEKTGKVTMGFREGSVPFGFMNEKGQWVGFGVDLGQEIVNALSTHFGKEIELVRQPINPKTRIPLVINGTVDIGIGSTTITLAREKVVDFSLPYFLTGTRIIVPKDSSIKDFPDLAGKRVGMGSGSTANIKGIDRAVASGLIQPTCQKVLFEEHNKGFLALQQGKIHAYFTDASILAGMKAKARNPEDWKIVGRYLTYEPYGIILPENQGEWRDFVNETLIQTIKSGKFEKIYAKWFGPEGVVPLPMSDEYKTLLKALSYPD</sequence>
<reference evidence="7 8" key="1">
    <citation type="submission" date="2019-11" db="EMBL/GenBank/DDBJ databases">
        <title>Comparative genomics of hydrocarbon-degrading Desulfosarcina strains.</title>
        <authorList>
            <person name="Watanabe M."/>
            <person name="Kojima H."/>
            <person name="Fukui M."/>
        </authorList>
    </citation>
    <scope>NUCLEOTIDE SEQUENCE [LARGE SCALE GENOMIC DNA]</scope>
    <source>
        <strain evidence="7 8">PP31</strain>
    </source>
</reference>
<dbReference type="SMART" id="SM00079">
    <property type="entry name" value="PBPe"/>
    <property type="match status" value="1"/>
</dbReference>
<dbReference type="KEGG" id="dwd:DSCW_27520"/>
<keyword evidence="2" id="KW-0813">Transport</keyword>
<feature type="signal peptide" evidence="4">
    <location>
        <begin position="1"/>
        <end position="29"/>
    </location>
</feature>
<dbReference type="GO" id="GO:0005576">
    <property type="term" value="C:extracellular region"/>
    <property type="evidence" value="ECO:0007669"/>
    <property type="project" value="TreeGrafter"/>
</dbReference>
<dbReference type="GO" id="GO:0006865">
    <property type="term" value="P:amino acid transport"/>
    <property type="evidence" value="ECO:0007669"/>
    <property type="project" value="TreeGrafter"/>
</dbReference>
<dbReference type="AlphaFoldDB" id="A0A5K7Z3P1"/>
<evidence type="ECO:0000259" key="6">
    <source>
        <dbReference type="SMART" id="SM00079"/>
    </source>
</evidence>
<evidence type="ECO:0000313" key="7">
    <source>
        <dbReference type="EMBL" id="BBO75335.1"/>
    </source>
</evidence>
<dbReference type="PANTHER" id="PTHR30085:SF6">
    <property type="entry name" value="ABC TRANSPORTER GLUTAMINE-BINDING PROTEIN GLNH"/>
    <property type="match status" value="1"/>
</dbReference>
<dbReference type="GO" id="GO:0015276">
    <property type="term" value="F:ligand-gated monoatomic ion channel activity"/>
    <property type="evidence" value="ECO:0007669"/>
    <property type="project" value="InterPro"/>
</dbReference>
<dbReference type="Gene3D" id="3.40.190.10">
    <property type="entry name" value="Periplasmic binding protein-like II"/>
    <property type="match status" value="2"/>
</dbReference>
<protein>
    <submittedName>
        <fullName evidence="7">Glutamate/aspartate ABC transporter substrate-binding protein</fullName>
    </submittedName>
</protein>
<feature type="chain" id="PRO_5024306510" evidence="4">
    <location>
        <begin position="30"/>
        <end position="302"/>
    </location>
</feature>
<comment type="similarity">
    <text evidence="1">Belongs to the bacterial solute-binding protein 3 family.</text>
</comment>
<keyword evidence="8" id="KW-1185">Reference proteome</keyword>
<dbReference type="Proteomes" id="UP000427769">
    <property type="component" value="Chromosome"/>
</dbReference>
<keyword evidence="3 4" id="KW-0732">Signal</keyword>
<dbReference type="Pfam" id="PF00497">
    <property type="entry name" value="SBP_bac_3"/>
    <property type="match status" value="1"/>
</dbReference>
<dbReference type="GO" id="GO:0030288">
    <property type="term" value="C:outer membrane-bounded periplasmic space"/>
    <property type="evidence" value="ECO:0007669"/>
    <property type="project" value="TreeGrafter"/>
</dbReference>
<proteinExistence type="inferred from homology"/>
<name>A0A5K7Z3P1_9BACT</name>
<dbReference type="EMBL" id="AP021875">
    <property type="protein sequence ID" value="BBO75335.1"/>
    <property type="molecule type" value="Genomic_DNA"/>
</dbReference>
<evidence type="ECO:0000256" key="1">
    <source>
        <dbReference type="ARBA" id="ARBA00010333"/>
    </source>
</evidence>
<dbReference type="InterPro" id="IPR001638">
    <property type="entry name" value="Solute-binding_3/MltF_N"/>
</dbReference>
<dbReference type="InterPro" id="IPR051455">
    <property type="entry name" value="Bact_solute-bind_prot3"/>
</dbReference>
<dbReference type="PANTHER" id="PTHR30085">
    <property type="entry name" value="AMINO ACID ABC TRANSPORTER PERMEASE"/>
    <property type="match status" value="1"/>
</dbReference>
<evidence type="ECO:0000256" key="3">
    <source>
        <dbReference type="ARBA" id="ARBA00022729"/>
    </source>
</evidence>
<accession>A0A5K7Z3P1</accession>
<gene>
    <name evidence="7" type="primary">gltI</name>
    <name evidence="7" type="ORF">DSCW_27520</name>
</gene>
<dbReference type="SMART" id="SM00062">
    <property type="entry name" value="PBPb"/>
    <property type="match status" value="1"/>
</dbReference>
<dbReference type="SUPFAM" id="SSF53850">
    <property type="entry name" value="Periplasmic binding protein-like II"/>
    <property type="match status" value="1"/>
</dbReference>
<organism evidence="7 8">
    <name type="scientific">Desulfosarcina widdelii</name>
    <dbReference type="NCBI Taxonomy" id="947919"/>
    <lineage>
        <taxon>Bacteria</taxon>
        <taxon>Pseudomonadati</taxon>
        <taxon>Thermodesulfobacteriota</taxon>
        <taxon>Desulfobacteria</taxon>
        <taxon>Desulfobacterales</taxon>
        <taxon>Desulfosarcinaceae</taxon>
        <taxon>Desulfosarcina</taxon>
    </lineage>
</organism>
<dbReference type="InterPro" id="IPR001320">
    <property type="entry name" value="Iontro_rcpt_C"/>
</dbReference>
<feature type="domain" description="Solute-binding protein family 3/N-terminal" evidence="5">
    <location>
        <begin position="46"/>
        <end position="280"/>
    </location>
</feature>
<evidence type="ECO:0000259" key="5">
    <source>
        <dbReference type="SMART" id="SM00062"/>
    </source>
</evidence>